<protein>
    <submittedName>
        <fullName evidence="2">Uncharacterized protein</fullName>
    </submittedName>
</protein>
<evidence type="ECO:0000313" key="2">
    <source>
        <dbReference type="EMBL" id="CAE7063566.1"/>
    </source>
</evidence>
<reference evidence="2" key="1">
    <citation type="submission" date="2021-01" db="EMBL/GenBank/DDBJ databases">
        <authorList>
            <person name="Kaushik A."/>
        </authorList>
    </citation>
    <scope>NUCLEOTIDE SEQUENCE</scope>
    <source>
        <strain evidence="2">AG5</strain>
    </source>
</reference>
<proteinExistence type="predicted"/>
<dbReference type="Proteomes" id="UP000663827">
    <property type="component" value="Unassembled WGS sequence"/>
</dbReference>
<feature type="compositionally biased region" description="Acidic residues" evidence="1">
    <location>
        <begin position="271"/>
        <end position="286"/>
    </location>
</feature>
<feature type="region of interest" description="Disordered" evidence="1">
    <location>
        <begin position="231"/>
        <end position="343"/>
    </location>
</feature>
<comment type="caution">
    <text evidence="2">The sequence shown here is derived from an EMBL/GenBank/DDBJ whole genome shotgun (WGS) entry which is preliminary data.</text>
</comment>
<accession>A0A8H3HKW1</accession>
<feature type="compositionally biased region" description="Basic and acidic residues" evidence="1">
    <location>
        <begin position="306"/>
        <end position="320"/>
    </location>
</feature>
<name>A0A8H3HKW1_9AGAM</name>
<evidence type="ECO:0000313" key="3">
    <source>
        <dbReference type="Proteomes" id="UP000663827"/>
    </source>
</evidence>
<feature type="compositionally biased region" description="Basic residues" evidence="1">
    <location>
        <begin position="122"/>
        <end position="134"/>
    </location>
</feature>
<dbReference type="EMBL" id="CAJNJQ010000212">
    <property type="protein sequence ID" value="CAE7063566.1"/>
    <property type="molecule type" value="Genomic_DNA"/>
</dbReference>
<evidence type="ECO:0000256" key="1">
    <source>
        <dbReference type="SAM" id="MobiDB-lite"/>
    </source>
</evidence>
<sequence>MTGSVRDRVNSLLDDTQAGSNAQSQSTGNGAPIGLYDLPPTNPQSREHVSGRRHSRSTERNVQYRTVRASQERKRRKSNDTRAKKASRRHVKLQNPASQSRHSPEREGADPADAQAVSTPGQRRRARKRGRSRTRAISASPSLGSTDCEREEPSQALNSTQYTYAYETLDHDGLVKFAQEEFNLDVQGCDTQTIIHRLRIAEAEQATQMGSSQRSASIVMLPPAPFQVGGGWSQDVLGGSRFTAPSSSPKRSGDTSAPSGDTSKRRRLEVVVEDDTATESETDDEPTAPKPPHLAYPVTGPAHSRLHVELQRRYSEDADRQAAAAALPKPKWLGASEKTSRAY</sequence>
<feature type="compositionally biased region" description="Polar residues" evidence="1">
    <location>
        <begin position="243"/>
        <end position="261"/>
    </location>
</feature>
<feature type="region of interest" description="Disordered" evidence="1">
    <location>
        <begin position="1"/>
        <end position="153"/>
    </location>
</feature>
<gene>
    <name evidence="2" type="ORF">RDB_LOCUS9837</name>
</gene>
<dbReference type="AlphaFoldDB" id="A0A8H3HKW1"/>
<feature type="non-terminal residue" evidence="2">
    <location>
        <position position="1"/>
    </location>
</feature>
<feature type="compositionally biased region" description="Polar residues" evidence="1">
    <location>
        <begin position="13"/>
        <end position="29"/>
    </location>
</feature>
<organism evidence="2 3">
    <name type="scientific">Rhizoctonia solani</name>
    <dbReference type="NCBI Taxonomy" id="456999"/>
    <lineage>
        <taxon>Eukaryota</taxon>
        <taxon>Fungi</taxon>
        <taxon>Dikarya</taxon>
        <taxon>Basidiomycota</taxon>
        <taxon>Agaricomycotina</taxon>
        <taxon>Agaricomycetes</taxon>
        <taxon>Cantharellales</taxon>
        <taxon>Ceratobasidiaceae</taxon>
        <taxon>Rhizoctonia</taxon>
    </lineage>
</organism>